<feature type="binding site" evidence="4">
    <location>
        <position position="207"/>
    </location>
    <ligand>
        <name>a divalent metal cation</name>
        <dbReference type="ChEBI" id="CHEBI:60240"/>
        <label>1</label>
    </ligand>
</feature>
<evidence type="ECO:0000313" key="6">
    <source>
        <dbReference type="Proteomes" id="UP000823860"/>
    </source>
</evidence>
<evidence type="ECO:0000313" key="5">
    <source>
        <dbReference type="EMBL" id="HJA82946.1"/>
    </source>
</evidence>
<proteinExistence type="inferred from homology"/>
<dbReference type="Pfam" id="PF01026">
    <property type="entry name" value="TatD_DNase"/>
    <property type="match status" value="1"/>
</dbReference>
<protein>
    <submittedName>
        <fullName evidence="5">TatD family hydrolase</fullName>
    </submittedName>
</protein>
<dbReference type="PANTHER" id="PTHR46124:SF4">
    <property type="entry name" value="HYDROLASE TATD"/>
    <property type="match status" value="1"/>
</dbReference>
<dbReference type="Gene3D" id="3.20.20.140">
    <property type="entry name" value="Metal-dependent hydrolases"/>
    <property type="match status" value="1"/>
</dbReference>
<keyword evidence="3 5" id="KW-0378">Hydrolase</keyword>
<reference evidence="5" key="2">
    <citation type="submission" date="2021-04" db="EMBL/GenBank/DDBJ databases">
        <authorList>
            <person name="Gilroy R."/>
        </authorList>
    </citation>
    <scope>NUCLEOTIDE SEQUENCE</scope>
    <source>
        <strain evidence="5">ChiHecec1B25-7008</strain>
    </source>
</reference>
<dbReference type="GO" id="GO:0016788">
    <property type="term" value="F:hydrolase activity, acting on ester bonds"/>
    <property type="evidence" value="ECO:0007669"/>
    <property type="project" value="InterPro"/>
</dbReference>
<dbReference type="GO" id="GO:0004536">
    <property type="term" value="F:DNA nuclease activity"/>
    <property type="evidence" value="ECO:0007669"/>
    <property type="project" value="InterPro"/>
</dbReference>
<feature type="binding site" evidence="4">
    <location>
        <position position="9"/>
    </location>
    <ligand>
        <name>a divalent metal cation</name>
        <dbReference type="ChEBI" id="CHEBI:60240"/>
        <label>1</label>
    </ligand>
</feature>
<evidence type="ECO:0000256" key="3">
    <source>
        <dbReference type="ARBA" id="ARBA00022801"/>
    </source>
</evidence>
<dbReference type="GO" id="GO:0005829">
    <property type="term" value="C:cytosol"/>
    <property type="evidence" value="ECO:0007669"/>
    <property type="project" value="TreeGrafter"/>
</dbReference>
<feature type="binding site" evidence="4">
    <location>
        <position position="156"/>
    </location>
    <ligand>
        <name>a divalent metal cation</name>
        <dbReference type="ChEBI" id="CHEBI:60240"/>
        <label>2</label>
    </ligand>
</feature>
<dbReference type="InterPro" id="IPR018228">
    <property type="entry name" value="DNase_TatD-rel_CS"/>
</dbReference>
<evidence type="ECO:0000256" key="2">
    <source>
        <dbReference type="ARBA" id="ARBA00022723"/>
    </source>
</evidence>
<dbReference type="FunFam" id="3.20.20.140:FF:000005">
    <property type="entry name" value="TatD family hydrolase"/>
    <property type="match status" value="1"/>
</dbReference>
<reference evidence="5" key="1">
    <citation type="journal article" date="2021" name="PeerJ">
        <title>Extensive microbial diversity within the chicken gut microbiome revealed by metagenomics and culture.</title>
        <authorList>
            <person name="Gilroy R."/>
            <person name="Ravi A."/>
            <person name="Getino M."/>
            <person name="Pursley I."/>
            <person name="Horton D.L."/>
            <person name="Alikhan N.F."/>
            <person name="Baker D."/>
            <person name="Gharbi K."/>
            <person name="Hall N."/>
            <person name="Watson M."/>
            <person name="Adriaenssens E.M."/>
            <person name="Foster-Nyarko E."/>
            <person name="Jarju S."/>
            <person name="Secka A."/>
            <person name="Antonio M."/>
            <person name="Oren A."/>
            <person name="Chaudhuri R.R."/>
            <person name="La Ragione R."/>
            <person name="Hildebrand F."/>
            <person name="Pallen M.J."/>
        </authorList>
    </citation>
    <scope>NUCLEOTIDE SEQUENCE</scope>
    <source>
        <strain evidence="5">ChiHecec1B25-7008</strain>
    </source>
</reference>
<dbReference type="AlphaFoldDB" id="A0A9D2HR61"/>
<dbReference type="PROSITE" id="PS01090">
    <property type="entry name" value="TATD_2"/>
    <property type="match status" value="1"/>
</dbReference>
<dbReference type="InterPro" id="IPR032466">
    <property type="entry name" value="Metal_Hydrolase"/>
</dbReference>
<dbReference type="PANTHER" id="PTHR46124">
    <property type="entry name" value="D-AMINOACYL-TRNA DEACYLASE"/>
    <property type="match status" value="1"/>
</dbReference>
<accession>A0A9D2HR61</accession>
<dbReference type="NCBIfam" id="TIGR00010">
    <property type="entry name" value="YchF/TatD family DNA exonuclease"/>
    <property type="match status" value="1"/>
</dbReference>
<feature type="binding site" evidence="4">
    <location>
        <position position="7"/>
    </location>
    <ligand>
        <name>a divalent metal cation</name>
        <dbReference type="ChEBI" id="CHEBI:60240"/>
        <label>1</label>
    </ligand>
</feature>
<sequence>MKLIDTHTHLFLEEFDEDRSEVVARARQAGITHLLMPNIDSTTIAPLLRMCEAYSGYCFPMMGLHPTSVDARYEEELDVVRRQLETNSSFVAIGEIGMDLYWDRTYEDRQRQALDIQLRWALEFGLPVVIHCREAFEPICQVLESYRGTPLRGILHCFTGTEDEAHRFLETFPGFLLGIGGVVTFKKSTLPEVVRHLPLERLVLETDAPYLAPVPHRGRRNESAYVKDTALKVAEVIGLPPEEVAAVTSANALNLFTKLPKWVENS</sequence>
<evidence type="ECO:0000256" key="4">
    <source>
        <dbReference type="PIRSR" id="PIRSR005902-1"/>
    </source>
</evidence>
<dbReference type="CDD" id="cd01310">
    <property type="entry name" value="TatD_DNAse"/>
    <property type="match status" value="1"/>
</dbReference>
<comment type="caution">
    <text evidence="5">The sequence shown here is derived from an EMBL/GenBank/DDBJ whole genome shotgun (WGS) entry which is preliminary data.</text>
</comment>
<comment type="similarity">
    <text evidence="1">Belongs to the metallo-dependent hydrolases superfamily. TatD-type hydrolase family.</text>
</comment>
<dbReference type="SUPFAM" id="SSF51556">
    <property type="entry name" value="Metallo-dependent hydrolases"/>
    <property type="match status" value="1"/>
</dbReference>
<feature type="binding site" evidence="4">
    <location>
        <position position="95"/>
    </location>
    <ligand>
        <name>a divalent metal cation</name>
        <dbReference type="ChEBI" id="CHEBI:60240"/>
        <label>1</label>
    </ligand>
</feature>
<dbReference type="PIRSF" id="PIRSF005902">
    <property type="entry name" value="DNase_TatD"/>
    <property type="match status" value="1"/>
</dbReference>
<keyword evidence="2 4" id="KW-0479">Metal-binding</keyword>
<dbReference type="InterPro" id="IPR001130">
    <property type="entry name" value="TatD-like"/>
</dbReference>
<dbReference type="EMBL" id="DWZE01000042">
    <property type="protein sequence ID" value="HJA82946.1"/>
    <property type="molecule type" value="Genomic_DNA"/>
</dbReference>
<feature type="binding site" evidence="4">
    <location>
        <position position="131"/>
    </location>
    <ligand>
        <name>a divalent metal cation</name>
        <dbReference type="ChEBI" id="CHEBI:60240"/>
        <label>2</label>
    </ligand>
</feature>
<gene>
    <name evidence="5" type="ORF">H9785_03080</name>
</gene>
<dbReference type="Proteomes" id="UP000823860">
    <property type="component" value="Unassembled WGS sequence"/>
</dbReference>
<dbReference type="InterPro" id="IPR015991">
    <property type="entry name" value="TatD/YcfH-like"/>
</dbReference>
<name>A0A9D2HR61_9BACE</name>
<dbReference type="GO" id="GO:0046872">
    <property type="term" value="F:metal ion binding"/>
    <property type="evidence" value="ECO:0007669"/>
    <property type="project" value="UniProtKB-KW"/>
</dbReference>
<dbReference type="PROSITE" id="PS01091">
    <property type="entry name" value="TATD_3"/>
    <property type="match status" value="1"/>
</dbReference>
<organism evidence="5 6">
    <name type="scientific">Candidatus Bacteroides intestinavium</name>
    <dbReference type="NCBI Taxonomy" id="2838469"/>
    <lineage>
        <taxon>Bacteria</taxon>
        <taxon>Pseudomonadati</taxon>
        <taxon>Bacteroidota</taxon>
        <taxon>Bacteroidia</taxon>
        <taxon>Bacteroidales</taxon>
        <taxon>Bacteroidaceae</taxon>
        <taxon>Bacteroides</taxon>
    </lineage>
</organism>
<evidence type="ECO:0000256" key="1">
    <source>
        <dbReference type="ARBA" id="ARBA00009275"/>
    </source>
</evidence>